<organism evidence="10 11">
    <name type="scientific">Nostocoides vanveenii</name>
    <dbReference type="NCBI Taxonomy" id="330835"/>
    <lineage>
        <taxon>Bacteria</taxon>
        <taxon>Bacillati</taxon>
        <taxon>Actinomycetota</taxon>
        <taxon>Actinomycetes</taxon>
        <taxon>Micrococcales</taxon>
        <taxon>Intrasporangiaceae</taxon>
        <taxon>Nostocoides</taxon>
    </lineage>
</organism>
<dbReference type="InterPro" id="IPR025857">
    <property type="entry name" value="MacB_PCD"/>
</dbReference>
<keyword evidence="11" id="KW-1185">Reference proteome</keyword>
<evidence type="ECO:0000256" key="6">
    <source>
        <dbReference type="ARBA" id="ARBA00038076"/>
    </source>
</evidence>
<feature type="transmembrane region" description="Helical" evidence="7">
    <location>
        <begin position="365"/>
        <end position="383"/>
    </location>
</feature>
<dbReference type="Pfam" id="PF02687">
    <property type="entry name" value="FtsX"/>
    <property type="match status" value="2"/>
</dbReference>
<sequence length="847" mass="87073">MLSASLKSLLGRKLRLLMSAIAVILGVAFVAGSFIFTDTLAKSFDGIMSSSVGDVVVRPAGSGDTYGSRATLPGDLVAKLATAEGAARADGNVTDYTTFVVTKQGKLIGGQGAPGMGVNYTAGPAANDTSMFRLTSGSWPAKDGEITLDARTAKTGGYAVGDTVKIVTAGSQAQVSPKLVGTMEMSGSLVGASVTVWTTHQAQQLYLGGKNVFNDIWVTRDKGTSQDQLKAAVAPLLPADTEAVTGDAAAAQAQTQIQDSMKFITYFLLIFAAIALVVGTFIIVNTFSILVAQRMKELALYRAIGASAKQVSRSVLVEAFVVGLIGATVGLAVGLVLAIAIKALFAAIGLDLSGASLVVAPRTILASYLVGILVTLLAAYLPARKAGTVPPVAAMRDDVTLAESSMHRRVLVGTTLTIAGAVALALGLFAGVPKPIIWVGVGILGVLLGVAGTSPMVGKPLILGIGSIYRRLFGAVGVMAEENALRNPRRTAATASALMIGVTLVSMMSVFGSSAKQSLKGEIEKNFKADYLISNSIGNDFSPSIATEVAKVPGVASISTVRWGQAKVKDDDRAWVAAVDPASYGTVSTLSKTDDQALLAKLTDNTVILSADKAKEYGVAVGSTLPISLQGKTFDAKVAATFDAASTSPSDTVVSLATWAAHGGTPSDSQVYVTTAAGADKAAVGAALDKITAGLPTVSVKDIAGYAAEQSKPIDQMLAIIYALLGLAVVIAFLGIINTLALSVIERTREIGLLRAVGLSRRQLRSVLRLESIVIAILGAVLGIVLGVIFGIAVQRALSDQGFTALSVPWGQLLAFLVLAGLVGVLAAVWPGRRAAKMQILDAIAAE</sequence>
<evidence type="ECO:0000256" key="3">
    <source>
        <dbReference type="ARBA" id="ARBA00022692"/>
    </source>
</evidence>
<feature type="domain" description="MacB-like periplasmic core" evidence="9">
    <location>
        <begin position="491"/>
        <end position="690"/>
    </location>
</feature>
<dbReference type="PANTHER" id="PTHR30572">
    <property type="entry name" value="MEMBRANE COMPONENT OF TRANSPORTER-RELATED"/>
    <property type="match status" value="1"/>
</dbReference>
<dbReference type="EMBL" id="BAAAPN010000035">
    <property type="protein sequence ID" value="GAA1756252.1"/>
    <property type="molecule type" value="Genomic_DNA"/>
</dbReference>
<reference evidence="11" key="1">
    <citation type="journal article" date="2019" name="Int. J. Syst. Evol. Microbiol.">
        <title>The Global Catalogue of Microorganisms (GCM) 10K type strain sequencing project: providing services to taxonomists for standard genome sequencing and annotation.</title>
        <authorList>
            <consortium name="The Broad Institute Genomics Platform"/>
            <consortium name="The Broad Institute Genome Sequencing Center for Infectious Disease"/>
            <person name="Wu L."/>
            <person name="Ma J."/>
        </authorList>
    </citation>
    <scope>NUCLEOTIDE SEQUENCE [LARGE SCALE GENOMIC DNA]</scope>
    <source>
        <strain evidence="11">JCM 15591</strain>
    </source>
</reference>
<feature type="transmembrane region" description="Helical" evidence="7">
    <location>
        <begin position="319"/>
        <end position="345"/>
    </location>
</feature>
<comment type="similarity">
    <text evidence="6">Belongs to the ABC-4 integral membrane protein family.</text>
</comment>
<comment type="caution">
    <text evidence="10">The sequence shown here is derived from an EMBL/GenBank/DDBJ whole genome shotgun (WGS) entry which is preliminary data.</text>
</comment>
<dbReference type="PANTHER" id="PTHR30572:SF4">
    <property type="entry name" value="ABC TRANSPORTER PERMEASE YTRF"/>
    <property type="match status" value="1"/>
</dbReference>
<evidence type="ECO:0000256" key="5">
    <source>
        <dbReference type="ARBA" id="ARBA00023136"/>
    </source>
</evidence>
<feature type="transmembrane region" description="Helical" evidence="7">
    <location>
        <begin position="16"/>
        <end position="36"/>
    </location>
</feature>
<feature type="transmembrane region" description="Helical" evidence="7">
    <location>
        <begin position="436"/>
        <end position="457"/>
    </location>
</feature>
<feature type="domain" description="ABC3 transporter permease C-terminal" evidence="8">
    <location>
        <begin position="270"/>
        <end position="390"/>
    </location>
</feature>
<feature type="transmembrane region" description="Helical" evidence="7">
    <location>
        <begin position="492"/>
        <end position="511"/>
    </location>
</feature>
<feature type="transmembrane region" description="Helical" evidence="7">
    <location>
        <begin position="766"/>
        <end position="793"/>
    </location>
</feature>
<evidence type="ECO:0000256" key="4">
    <source>
        <dbReference type="ARBA" id="ARBA00022989"/>
    </source>
</evidence>
<evidence type="ECO:0000259" key="8">
    <source>
        <dbReference type="Pfam" id="PF02687"/>
    </source>
</evidence>
<keyword evidence="5 7" id="KW-0472">Membrane</keyword>
<feature type="transmembrane region" description="Helical" evidence="7">
    <location>
        <begin position="813"/>
        <end position="830"/>
    </location>
</feature>
<feature type="transmembrane region" description="Helical" evidence="7">
    <location>
        <begin position="410"/>
        <end position="430"/>
    </location>
</feature>
<dbReference type="Pfam" id="PF12704">
    <property type="entry name" value="MacB_PCD"/>
    <property type="match status" value="2"/>
</dbReference>
<keyword evidence="2" id="KW-1003">Cell membrane</keyword>
<evidence type="ECO:0000313" key="10">
    <source>
        <dbReference type="EMBL" id="GAA1756252.1"/>
    </source>
</evidence>
<feature type="domain" description="ABC3 transporter permease C-terminal" evidence="8">
    <location>
        <begin position="724"/>
        <end position="840"/>
    </location>
</feature>
<dbReference type="Proteomes" id="UP001501475">
    <property type="component" value="Unassembled WGS sequence"/>
</dbReference>
<accession>A0ABP4WMS0</accession>
<evidence type="ECO:0000259" key="9">
    <source>
        <dbReference type="Pfam" id="PF12704"/>
    </source>
</evidence>
<feature type="domain" description="MacB-like periplasmic core" evidence="9">
    <location>
        <begin position="17"/>
        <end position="234"/>
    </location>
</feature>
<keyword evidence="4 7" id="KW-1133">Transmembrane helix</keyword>
<feature type="transmembrane region" description="Helical" evidence="7">
    <location>
        <begin position="263"/>
        <end position="292"/>
    </location>
</feature>
<evidence type="ECO:0000256" key="7">
    <source>
        <dbReference type="SAM" id="Phobius"/>
    </source>
</evidence>
<evidence type="ECO:0000256" key="1">
    <source>
        <dbReference type="ARBA" id="ARBA00004651"/>
    </source>
</evidence>
<dbReference type="InterPro" id="IPR050250">
    <property type="entry name" value="Macrolide_Exporter_MacB"/>
</dbReference>
<protein>
    <submittedName>
        <fullName evidence="10">FtsX-like permease family protein</fullName>
    </submittedName>
</protein>
<proteinExistence type="inferred from homology"/>
<evidence type="ECO:0000256" key="2">
    <source>
        <dbReference type="ARBA" id="ARBA00022475"/>
    </source>
</evidence>
<feature type="transmembrane region" description="Helical" evidence="7">
    <location>
        <begin position="719"/>
        <end position="745"/>
    </location>
</feature>
<gene>
    <name evidence="10" type="ORF">GCM10009810_14970</name>
</gene>
<keyword evidence="3 7" id="KW-0812">Transmembrane</keyword>
<name>A0ABP4WMS0_9MICO</name>
<comment type="subcellular location">
    <subcellularLocation>
        <location evidence="1">Cell membrane</location>
        <topology evidence="1">Multi-pass membrane protein</topology>
    </subcellularLocation>
</comment>
<dbReference type="InterPro" id="IPR003838">
    <property type="entry name" value="ABC3_permease_C"/>
</dbReference>
<evidence type="ECO:0000313" key="11">
    <source>
        <dbReference type="Proteomes" id="UP001501475"/>
    </source>
</evidence>